<comment type="caution">
    <text evidence="5">The sequence shown here is derived from an EMBL/GenBank/DDBJ whole genome shotgun (WGS) entry which is preliminary data.</text>
</comment>
<evidence type="ECO:0000313" key="5">
    <source>
        <dbReference type="EMBL" id="KAK4466153.1"/>
    </source>
</evidence>
<organism evidence="5 6">
    <name type="scientific">Cladorrhinum samala</name>
    <dbReference type="NCBI Taxonomy" id="585594"/>
    <lineage>
        <taxon>Eukaryota</taxon>
        <taxon>Fungi</taxon>
        <taxon>Dikarya</taxon>
        <taxon>Ascomycota</taxon>
        <taxon>Pezizomycotina</taxon>
        <taxon>Sordariomycetes</taxon>
        <taxon>Sordariomycetidae</taxon>
        <taxon>Sordariales</taxon>
        <taxon>Podosporaceae</taxon>
        <taxon>Cladorrhinum</taxon>
    </lineage>
</organism>
<dbReference type="InterPro" id="IPR011057">
    <property type="entry name" value="Mss4-like_sf"/>
</dbReference>
<evidence type="ECO:0000256" key="1">
    <source>
        <dbReference type="ARBA" id="ARBA00005495"/>
    </source>
</evidence>
<dbReference type="PANTHER" id="PTHR28620">
    <property type="entry name" value="CENTROMERE PROTEIN V"/>
    <property type="match status" value="1"/>
</dbReference>
<keyword evidence="6" id="KW-1185">Reference proteome</keyword>
<accession>A0AAV9I3J3</accession>
<gene>
    <name evidence="5" type="ORF">QBC42DRAFT_335731</name>
</gene>
<sequence>MANEEQPVKKRYRGNCHCGAFIFELEIPEIKSAMICNCSICVKKSYIWVFPGAEPTVVKDDGSLVEYSFGDKKMVHKSCGKCGIAVLTTSSAYPPPMNVGVNARVLQDLDFYSLETTNYDGAATGNKYEPAAYTGPEPEPTHFTDGKVYHGSCHCGAVTAAVKVPTSLEDKSYKEMIVECTCSLCRRIGATWIYPLDTQLVIQGKENLVPYAFGHKSWRRWFCKTCAVYLYTDLNDLTEEEAAALPENTRAFRERMGDRRPFNLKVVDGLDFGNVEAKLNDGWKNQTPPYVNP</sequence>
<dbReference type="AlphaFoldDB" id="A0AAV9I3J3"/>
<dbReference type="Proteomes" id="UP001321749">
    <property type="component" value="Unassembled WGS sequence"/>
</dbReference>
<reference evidence="5" key="1">
    <citation type="journal article" date="2023" name="Mol. Phylogenet. Evol.">
        <title>Genome-scale phylogeny and comparative genomics of the fungal order Sordariales.</title>
        <authorList>
            <person name="Hensen N."/>
            <person name="Bonometti L."/>
            <person name="Westerberg I."/>
            <person name="Brannstrom I.O."/>
            <person name="Guillou S."/>
            <person name="Cros-Aarteil S."/>
            <person name="Calhoun S."/>
            <person name="Haridas S."/>
            <person name="Kuo A."/>
            <person name="Mondo S."/>
            <person name="Pangilinan J."/>
            <person name="Riley R."/>
            <person name="LaButti K."/>
            <person name="Andreopoulos B."/>
            <person name="Lipzen A."/>
            <person name="Chen C."/>
            <person name="Yan M."/>
            <person name="Daum C."/>
            <person name="Ng V."/>
            <person name="Clum A."/>
            <person name="Steindorff A."/>
            <person name="Ohm R.A."/>
            <person name="Martin F."/>
            <person name="Silar P."/>
            <person name="Natvig D.O."/>
            <person name="Lalanne C."/>
            <person name="Gautier V."/>
            <person name="Ament-Velasquez S.L."/>
            <person name="Kruys A."/>
            <person name="Hutchinson M.I."/>
            <person name="Powell A.J."/>
            <person name="Barry K."/>
            <person name="Miller A.N."/>
            <person name="Grigoriev I.V."/>
            <person name="Debuchy R."/>
            <person name="Gladieux P."/>
            <person name="Hiltunen Thoren M."/>
            <person name="Johannesson H."/>
        </authorList>
    </citation>
    <scope>NUCLEOTIDE SEQUENCE</scope>
    <source>
        <strain evidence="5">PSN324</strain>
    </source>
</reference>
<feature type="domain" description="CENP-V/GFA" evidence="4">
    <location>
        <begin position="12"/>
        <end position="120"/>
    </location>
</feature>
<feature type="domain" description="CENP-V/GFA" evidence="4">
    <location>
        <begin position="149"/>
        <end position="268"/>
    </location>
</feature>
<dbReference type="GO" id="GO:0016846">
    <property type="term" value="F:carbon-sulfur lyase activity"/>
    <property type="evidence" value="ECO:0007669"/>
    <property type="project" value="InterPro"/>
</dbReference>
<keyword evidence="2" id="KW-0479">Metal-binding</keyword>
<dbReference type="InterPro" id="IPR006913">
    <property type="entry name" value="CENP-V/GFA"/>
</dbReference>
<evidence type="ECO:0000313" key="6">
    <source>
        <dbReference type="Proteomes" id="UP001321749"/>
    </source>
</evidence>
<name>A0AAV9I3J3_9PEZI</name>
<dbReference type="GO" id="GO:0046872">
    <property type="term" value="F:metal ion binding"/>
    <property type="evidence" value="ECO:0007669"/>
    <property type="project" value="UniProtKB-KW"/>
</dbReference>
<keyword evidence="3" id="KW-0862">Zinc</keyword>
<evidence type="ECO:0000256" key="2">
    <source>
        <dbReference type="ARBA" id="ARBA00022723"/>
    </source>
</evidence>
<dbReference type="Gene3D" id="2.170.150.70">
    <property type="match status" value="2"/>
</dbReference>
<dbReference type="PROSITE" id="PS51891">
    <property type="entry name" value="CENP_V_GFA"/>
    <property type="match status" value="2"/>
</dbReference>
<reference evidence="5" key="2">
    <citation type="submission" date="2023-06" db="EMBL/GenBank/DDBJ databases">
        <authorList>
            <consortium name="Lawrence Berkeley National Laboratory"/>
            <person name="Mondo S.J."/>
            <person name="Hensen N."/>
            <person name="Bonometti L."/>
            <person name="Westerberg I."/>
            <person name="Brannstrom I.O."/>
            <person name="Guillou S."/>
            <person name="Cros-Aarteil S."/>
            <person name="Calhoun S."/>
            <person name="Haridas S."/>
            <person name="Kuo A."/>
            <person name="Pangilinan J."/>
            <person name="Riley R."/>
            <person name="Labutti K."/>
            <person name="Andreopoulos B."/>
            <person name="Lipzen A."/>
            <person name="Chen C."/>
            <person name="Yanf M."/>
            <person name="Daum C."/>
            <person name="Ng V."/>
            <person name="Clum A."/>
            <person name="Steindorff A."/>
            <person name="Ohm R."/>
            <person name="Martin F."/>
            <person name="Silar P."/>
            <person name="Natvig D."/>
            <person name="Lalanne C."/>
            <person name="Gautier V."/>
            <person name="Ament-Velasquez S.L."/>
            <person name="Kruys A."/>
            <person name="Hutchinson M.I."/>
            <person name="Powell A.J."/>
            <person name="Barry K."/>
            <person name="Miller A.N."/>
            <person name="Grigoriev I.V."/>
            <person name="Debuchy R."/>
            <person name="Gladieux P."/>
            <person name="Thoren M.H."/>
            <person name="Johannesson H."/>
        </authorList>
    </citation>
    <scope>NUCLEOTIDE SEQUENCE</scope>
    <source>
        <strain evidence="5">PSN324</strain>
    </source>
</reference>
<protein>
    <recommendedName>
        <fullName evidence="4">CENP-V/GFA domain-containing protein</fullName>
    </recommendedName>
</protein>
<dbReference type="SUPFAM" id="SSF51316">
    <property type="entry name" value="Mss4-like"/>
    <property type="match status" value="2"/>
</dbReference>
<dbReference type="PANTHER" id="PTHR28620:SF1">
    <property type="entry name" value="CENP-V_GFA DOMAIN-CONTAINING PROTEIN"/>
    <property type="match status" value="1"/>
</dbReference>
<dbReference type="EMBL" id="MU864933">
    <property type="protein sequence ID" value="KAK4466153.1"/>
    <property type="molecule type" value="Genomic_DNA"/>
</dbReference>
<evidence type="ECO:0000256" key="3">
    <source>
        <dbReference type="ARBA" id="ARBA00022833"/>
    </source>
</evidence>
<comment type="similarity">
    <text evidence="1">Belongs to the Gfa family.</text>
</comment>
<dbReference type="InterPro" id="IPR052355">
    <property type="entry name" value="CENP-V-like"/>
</dbReference>
<proteinExistence type="inferred from homology"/>
<evidence type="ECO:0000259" key="4">
    <source>
        <dbReference type="PROSITE" id="PS51891"/>
    </source>
</evidence>
<dbReference type="Pfam" id="PF04828">
    <property type="entry name" value="GFA"/>
    <property type="match status" value="2"/>
</dbReference>